<evidence type="ECO:0000313" key="13">
    <source>
        <dbReference type="EMBL" id="VDP27549.1"/>
    </source>
</evidence>
<comment type="cofactor">
    <cofactor evidence="1 11">
        <name>Mn(2+)</name>
        <dbReference type="ChEBI" id="CHEBI:29035"/>
    </cofactor>
</comment>
<keyword evidence="7 11" id="KW-0378">Hydrolase</keyword>
<dbReference type="Proteomes" id="UP000277204">
    <property type="component" value="Unassembled WGS sequence"/>
</dbReference>
<dbReference type="GO" id="GO:0046872">
    <property type="term" value="F:metal ion binding"/>
    <property type="evidence" value="ECO:0007669"/>
    <property type="project" value="UniProtKB-UniRule"/>
</dbReference>
<dbReference type="GO" id="GO:0003723">
    <property type="term" value="F:RNA binding"/>
    <property type="evidence" value="ECO:0007669"/>
    <property type="project" value="UniProtKB-UniRule"/>
</dbReference>
<gene>
    <name evidence="13" type="ORF">SMRZ_LOCUS18354</name>
</gene>
<evidence type="ECO:0000256" key="1">
    <source>
        <dbReference type="ARBA" id="ARBA00001936"/>
    </source>
</evidence>
<protein>
    <recommendedName>
        <fullName evidence="11">Uridylate-specific endoribonuclease</fullName>
        <ecNumber evidence="11">4.6.1.-</ecNumber>
    </recommendedName>
</protein>
<dbReference type="SUPFAM" id="SSF142877">
    <property type="entry name" value="EndoU-like"/>
    <property type="match status" value="1"/>
</dbReference>
<dbReference type="InterPro" id="IPR039787">
    <property type="entry name" value="ENDOU"/>
</dbReference>
<keyword evidence="6 11" id="KW-0255">Endonuclease</keyword>
<dbReference type="AlphaFoldDB" id="A0A183MQM9"/>
<evidence type="ECO:0000256" key="8">
    <source>
        <dbReference type="ARBA" id="ARBA00022884"/>
    </source>
</evidence>
<keyword evidence="4 11" id="KW-0540">Nuclease</keyword>
<keyword evidence="5 11" id="KW-0479">Metal-binding</keyword>
<evidence type="ECO:0000256" key="5">
    <source>
        <dbReference type="ARBA" id="ARBA00022723"/>
    </source>
</evidence>
<dbReference type="InterPro" id="IPR037227">
    <property type="entry name" value="EndoU-like"/>
</dbReference>
<evidence type="ECO:0000256" key="12">
    <source>
        <dbReference type="SAM" id="MobiDB-lite"/>
    </source>
</evidence>
<name>A0A183MQM9_9TREM</name>
<dbReference type="GO" id="GO:0004521">
    <property type="term" value="F:RNA endonuclease activity"/>
    <property type="evidence" value="ECO:0007669"/>
    <property type="project" value="UniProtKB-UniRule"/>
</dbReference>
<evidence type="ECO:0000256" key="9">
    <source>
        <dbReference type="ARBA" id="ARBA00023211"/>
    </source>
</evidence>
<dbReference type="EMBL" id="UZAI01017629">
    <property type="protein sequence ID" value="VDP27549.1"/>
    <property type="molecule type" value="Genomic_DNA"/>
</dbReference>
<feature type="region of interest" description="Disordered" evidence="12">
    <location>
        <begin position="16"/>
        <end position="59"/>
    </location>
</feature>
<dbReference type="PANTHER" id="PTHR12439">
    <property type="entry name" value="PLACENTAL PROTEIN 11-RELATED"/>
    <property type="match status" value="1"/>
</dbReference>
<accession>A0A183MQM9</accession>
<reference evidence="13 14" key="1">
    <citation type="submission" date="2018-11" db="EMBL/GenBank/DDBJ databases">
        <authorList>
            <consortium name="Pathogen Informatics"/>
        </authorList>
    </citation>
    <scope>NUCLEOTIDE SEQUENCE [LARGE SCALE GENOMIC DNA]</scope>
    <source>
        <strain evidence="13 14">Zambia</strain>
    </source>
</reference>
<sequence>MGYTSQKSVNGIMRQALNWNHEGERKSGRPKKTVRREREDIGSMNSNCKVLDQNEPHDENKELSEFYTKLYKADENKVRPGIDYKLNLQGHIDQYDSFVDLSPDPLFEYVNEDIFKTRPIFSSKFYK</sequence>
<keyword evidence="10" id="KW-0456">Lyase</keyword>
<evidence type="ECO:0000256" key="7">
    <source>
        <dbReference type="ARBA" id="ARBA00022801"/>
    </source>
</evidence>
<evidence type="ECO:0000256" key="6">
    <source>
        <dbReference type="ARBA" id="ARBA00022759"/>
    </source>
</evidence>
<keyword evidence="14" id="KW-1185">Reference proteome</keyword>
<proteinExistence type="inferred from homology"/>
<evidence type="ECO:0000256" key="11">
    <source>
        <dbReference type="RuleBase" id="RU367085"/>
    </source>
</evidence>
<evidence type="ECO:0000256" key="10">
    <source>
        <dbReference type="ARBA" id="ARBA00023239"/>
    </source>
</evidence>
<dbReference type="Pfam" id="PF09412">
    <property type="entry name" value="XendoU"/>
    <property type="match status" value="1"/>
</dbReference>
<evidence type="ECO:0000256" key="3">
    <source>
        <dbReference type="ARBA" id="ARBA00011245"/>
    </source>
</evidence>
<dbReference type="EC" id="4.6.1.-" evidence="11"/>
<dbReference type="GO" id="GO:0016787">
    <property type="term" value="F:hydrolase activity"/>
    <property type="evidence" value="ECO:0007669"/>
    <property type="project" value="UniProtKB-KW"/>
</dbReference>
<organism evidence="13 14">
    <name type="scientific">Schistosoma margrebowiei</name>
    <dbReference type="NCBI Taxonomy" id="48269"/>
    <lineage>
        <taxon>Eukaryota</taxon>
        <taxon>Metazoa</taxon>
        <taxon>Spiralia</taxon>
        <taxon>Lophotrochozoa</taxon>
        <taxon>Platyhelminthes</taxon>
        <taxon>Trematoda</taxon>
        <taxon>Digenea</taxon>
        <taxon>Strigeidida</taxon>
        <taxon>Schistosomatoidea</taxon>
        <taxon>Schistosomatidae</taxon>
        <taxon>Schistosoma</taxon>
    </lineage>
</organism>
<keyword evidence="8 11" id="KW-0694">RNA-binding</keyword>
<evidence type="ECO:0000256" key="4">
    <source>
        <dbReference type="ARBA" id="ARBA00022722"/>
    </source>
</evidence>
<keyword evidence="9 11" id="KW-0464">Manganese</keyword>
<dbReference type="InterPro" id="IPR018998">
    <property type="entry name" value="EndoU_C"/>
</dbReference>
<dbReference type="PROSITE" id="PS51959">
    <property type="entry name" value="ENDOU"/>
    <property type="match status" value="1"/>
</dbReference>
<evidence type="ECO:0000256" key="2">
    <source>
        <dbReference type="ARBA" id="ARBA00010168"/>
    </source>
</evidence>
<dbReference type="GO" id="GO:0016829">
    <property type="term" value="F:lyase activity"/>
    <property type="evidence" value="ECO:0007669"/>
    <property type="project" value="UniProtKB-KW"/>
</dbReference>
<evidence type="ECO:0000313" key="14">
    <source>
        <dbReference type="Proteomes" id="UP000277204"/>
    </source>
</evidence>
<comment type="subunit">
    <text evidence="3 11">Monomer.</text>
</comment>
<dbReference type="PANTHER" id="PTHR12439:SF11">
    <property type="entry name" value="URIDYLATE-SPECIFIC ENDORIBONUCLEASE"/>
    <property type="match status" value="1"/>
</dbReference>
<comment type="catalytic activity">
    <reaction evidence="11">
        <text>ribonucleotidyl-uridine-RNA = a 5'-end dephospho-uridine-RNA + a 3'-end 2',3'-cyclophospho-ribonucleotide-RNA</text>
        <dbReference type="Rhea" id="RHEA:67792"/>
        <dbReference type="Rhea" id="RHEA-COMP:10464"/>
        <dbReference type="Rhea" id="RHEA-COMP:17354"/>
        <dbReference type="Rhea" id="RHEA-COMP:17356"/>
        <dbReference type="ChEBI" id="CHEBI:83064"/>
        <dbReference type="ChEBI" id="CHEBI:173117"/>
        <dbReference type="ChEBI" id="CHEBI:173224"/>
    </reaction>
</comment>
<comment type="similarity">
    <text evidence="2 11">Belongs to the ENDOU family.</text>
</comment>